<accession>A0ACC1TEH9</accession>
<dbReference type="EMBL" id="JANHOG010000033">
    <property type="protein sequence ID" value="KAJ3559311.1"/>
    <property type="molecule type" value="Genomic_DNA"/>
</dbReference>
<evidence type="ECO:0000313" key="2">
    <source>
        <dbReference type="Proteomes" id="UP001148662"/>
    </source>
</evidence>
<sequence length="475" mass="53297">MVSSIVSFLLLILPVTIAFHVLSTFLLLLLRQARSPLRNLHGPPSPSFFMGNLREMHDQENNDLVARWEAAYGSTFVYHGFVGGRRLMTTDPVAVAHILGRGYDYPKPDFIRDALASMAAGHEGLLTVEGEDHRRQTPAFSTPHIKTLSPIFWQKAVQLRDIWLETIAACHTGNSLDVSPVSDPLTPPALEGASDKPRQPIVLPNPFSSFVSSKALPSSDVLVRRRLTKSSVATPGETLTARVDVLSWLARATLDVIGEAGFGYTFNSLTSAAAGHAEESELATAFAIIFDSARKFRVMTILQVWFPILRRLRRENATMRQATATMRRIGLTLIEQRRTQLFSRNSNRENAASADERPARGKDLLTVLIESNVTSDPSQRLSTNEILCQISTFLAADLLRRTDLDALRPRRRRRPRARVFFIPEDEDEEDYFNSYDAGAEADDEEDYGRILRRTIYTSDADFYASYEQSLQFTAY</sequence>
<proteinExistence type="predicted"/>
<evidence type="ECO:0000313" key="1">
    <source>
        <dbReference type="EMBL" id="KAJ3559311.1"/>
    </source>
</evidence>
<protein>
    <submittedName>
        <fullName evidence="1">Uncharacterized protein</fullName>
    </submittedName>
</protein>
<comment type="caution">
    <text evidence="1">The sequence shown here is derived from an EMBL/GenBank/DDBJ whole genome shotgun (WGS) entry which is preliminary data.</text>
</comment>
<organism evidence="1 2">
    <name type="scientific">Phlebia brevispora</name>
    <dbReference type="NCBI Taxonomy" id="194682"/>
    <lineage>
        <taxon>Eukaryota</taxon>
        <taxon>Fungi</taxon>
        <taxon>Dikarya</taxon>
        <taxon>Basidiomycota</taxon>
        <taxon>Agaricomycotina</taxon>
        <taxon>Agaricomycetes</taxon>
        <taxon>Polyporales</taxon>
        <taxon>Meruliaceae</taxon>
        <taxon>Phlebia</taxon>
    </lineage>
</organism>
<reference evidence="1" key="1">
    <citation type="submission" date="2022-07" db="EMBL/GenBank/DDBJ databases">
        <title>Genome Sequence of Phlebia brevispora.</title>
        <authorList>
            <person name="Buettner E."/>
        </authorList>
    </citation>
    <scope>NUCLEOTIDE SEQUENCE</scope>
    <source>
        <strain evidence="1">MPL23</strain>
    </source>
</reference>
<name>A0ACC1TEH9_9APHY</name>
<gene>
    <name evidence="1" type="ORF">NM688_g418</name>
</gene>
<keyword evidence="2" id="KW-1185">Reference proteome</keyword>
<dbReference type="Proteomes" id="UP001148662">
    <property type="component" value="Unassembled WGS sequence"/>
</dbReference>